<dbReference type="Proteomes" id="UP000094236">
    <property type="component" value="Unassembled WGS sequence"/>
</dbReference>
<evidence type="ECO:0000313" key="3">
    <source>
        <dbReference type="Proteomes" id="UP000094236"/>
    </source>
</evidence>
<accession>A0A1E4U0C7</accession>
<keyword evidence="3" id="KW-1185">Reference proteome</keyword>
<dbReference type="EMBL" id="KV454012">
    <property type="protein sequence ID" value="ODV97450.1"/>
    <property type="molecule type" value="Genomic_DNA"/>
</dbReference>
<organism evidence="2 3">
    <name type="scientific">Pachysolen tannophilus NRRL Y-2460</name>
    <dbReference type="NCBI Taxonomy" id="669874"/>
    <lineage>
        <taxon>Eukaryota</taxon>
        <taxon>Fungi</taxon>
        <taxon>Dikarya</taxon>
        <taxon>Ascomycota</taxon>
        <taxon>Saccharomycotina</taxon>
        <taxon>Pichiomycetes</taxon>
        <taxon>Pachysolenaceae</taxon>
        <taxon>Pachysolen</taxon>
    </lineage>
</organism>
<proteinExistence type="predicted"/>
<reference evidence="3" key="1">
    <citation type="submission" date="2016-05" db="EMBL/GenBank/DDBJ databases">
        <title>Comparative genomics of biotechnologically important yeasts.</title>
        <authorList>
            <consortium name="DOE Joint Genome Institute"/>
            <person name="Riley R."/>
            <person name="Haridas S."/>
            <person name="Wolfe K.H."/>
            <person name="Lopes M.R."/>
            <person name="Hittinger C.T."/>
            <person name="Goker M."/>
            <person name="Salamov A."/>
            <person name="Wisecaver J."/>
            <person name="Long T.M."/>
            <person name="Aerts A.L."/>
            <person name="Barry K."/>
            <person name="Choi C."/>
            <person name="Clum A."/>
            <person name="Coughlan A.Y."/>
            <person name="Deshpande S."/>
            <person name="Douglass A.P."/>
            <person name="Hanson S.J."/>
            <person name="Klenk H.-P."/>
            <person name="Labutti K."/>
            <person name="Lapidus A."/>
            <person name="Lindquist E."/>
            <person name="Lipzen A."/>
            <person name="Meier-Kolthoff J.P."/>
            <person name="Ohm R.A."/>
            <person name="Otillar R.P."/>
            <person name="Pangilinan J."/>
            <person name="Peng Y."/>
            <person name="Rokas A."/>
            <person name="Rosa C.A."/>
            <person name="Scheuner C."/>
            <person name="Sibirny A.A."/>
            <person name="Slot J.C."/>
            <person name="Stielow J.B."/>
            <person name="Sun H."/>
            <person name="Kurtzman C.P."/>
            <person name="Blackwell M."/>
            <person name="Grigoriev I.V."/>
            <person name="Jeffries T.W."/>
        </authorList>
    </citation>
    <scope>NUCLEOTIDE SEQUENCE [LARGE SCALE GENOMIC DNA]</scope>
    <source>
        <strain evidence="3">NRRL Y-2460</strain>
    </source>
</reference>
<feature type="region of interest" description="Disordered" evidence="1">
    <location>
        <begin position="1"/>
        <end position="21"/>
    </location>
</feature>
<gene>
    <name evidence="2" type="ORF">PACTADRAFT_15911</name>
</gene>
<dbReference type="AlphaFoldDB" id="A0A1E4U0C7"/>
<feature type="compositionally biased region" description="Basic and acidic residues" evidence="1">
    <location>
        <begin position="1"/>
        <end position="16"/>
    </location>
</feature>
<evidence type="ECO:0000256" key="1">
    <source>
        <dbReference type="SAM" id="MobiDB-lite"/>
    </source>
</evidence>
<sequence>MGKDNFKSSQKNKDEGNSLMLLPTDRGSLKLNDKYVKTILLPNTNTLKSSVPLLSNKEVKEIINNKDYEQKLTRAINREFFPQLNDDGQDDEGQGIESELINDHRSFKKILIDESNEKRRKVKWIYEKNDAEREKNNEILTRPKGWQESSSLIKIDPRQTITYQNGRVAETYNMNSSNDRGIIIPENTRLSSDVLYRNNNQTQDYTGLFTFNTREQNGKNFDGYSFIAKSDIEGERNDTNNIINNSSSSSKISKKFKTYGNTGRRRINSEAAKRLLEKLNKN</sequence>
<evidence type="ECO:0000313" key="2">
    <source>
        <dbReference type="EMBL" id="ODV97450.1"/>
    </source>
</evidence>
<name>A0A1E4U0C7_PACTA</name>
<protein>
    <submittedName>
        <fullName evidence="2">Uncharacterized protein</fullName>
    </submittedName>
</protein>